<dbReference type="InterPro" id="IPR007021">
    <property type="entry name" value="DUF659"/>
</dbReference>
<evidence type="ECO:0000259" key="1">
    <source>
        <dbReference type="Pfam" id="PF04937"/>
    </source>
</evidence>
<evidence type="ECO:0000313" key="3">
    <source>
        <dbReference type="Proteomes" id="UP000789901"/>
    </source>
</evidence>
<proteinExistence type="predicted"/>
<comment type="caution">
    <text evidence="2">The sequence shown here is derived from an EMBL/GenBank/DDBJ whole genome shotgun (WGS) entry which is preliminary data.</text>
</comment>
<dbReference type="Pfam" id="PF04937">
    <property type="entry name" value="DUF659"/>
    <property type="match status" value="1"/>
</dbReference>
<dbReference type="SUPFAM" id="SSF53098">
    <property type="entry name" value="Ribonuclease H-like"/>
    <property type="match status" value="1"/>
</dbReference>
<protein>
    <submittedName>
        <fullName evidence="2">7376_t:CDS:1</fullName>
    </submittedName>
</protein>
<gene>
    <name evidence="2" type="ORF">GMARGA_LOCUS38581</name>
</gene>
<dbReference type="Proteomes" id="UP000789901">
    <property type="component" value="Unassembled WGS sequence"/>
</dbReference>
<reference evidence="2 3" key="1">
    <citation type="submission" date="2021-06" db="EMBL/GenBank/DDBJ databases">
        <authorList>
            <person name="Kallberg Y."/>
            <person name="Tangrot J."/>
            <person name="Rosling A."/>
        </authorList>
    </citation>
    <scope>NUCLEOTIDE SEQUENCE [LARGE SCALE GENOMIC DNA]</scope>
    <source>
        <strain evidence="2 3">120-4 pot B 10/14</strain>
    </source>
</reference>
<evidence type="ECO:0000313" key="2">
    <source>
        <dbReference type="EMBL" id="CAG8847266.1"/>
    </source>
</evidence>
<dbReference type="InterPro" id="IPR012337">
    <property type="entry name" value="RNaseH-like_sf"/>
</dbReference>
<feature type="domain" description="DUF659" evidence="1">
    <location>
        <begin position="2"/>
        <end position="82"/>
    </location>
</feature>
<sequence>YSSNSHTGEFLTNEISDIVKKLSSDKFAAVVTNTASNYNSTCQKIQKMYSQIWNIRCAVHAINFIVSNLVKLDNLKKLIVNCGKINNFFNSSHLSHSLLVKGFIDMKIKGGGLKVWLFSKHKESIFNQEIANLIANEDFFTMCRLVQKDLNDNGFHKAALTTIEIWQSLGHTRSESNELGSFRKQHHLPELTLRIFSINPMQANCNHQTSLNINKLKGISKIKFYYMANIQHELNFFGKELTETDLQDVCNISLVSKIMDYNEEQTDANNEPLLEDMFNDSTTLLIGEILT</sequence>
<dbReference type="EMBL" id="CAJVQB010086896">
    <property type="protein sequence ID" value="CAG8847266.1"/>
    <property type="molecule type" value="Genomic_DNA"/>
</dbReference>
<organism evidence="2 3">
    <name type="scientific">Gigaspora margarita</name>
    <dbReference type="NCBI Taxonomy" id="4874"/>
    <lineage>
        <taxon>Eukaryota</taxon>
        <taxon>Fungi</taxon>
        <taxon>Fungi incertae sedis</taxon>
        <taxon>Mucoromycota</taxon>
        <taxon>Glomeromycotina</taxon>
        <taxon>Glomeromycetes</taxon>
        <taxon>Diversisporales</taxon>
        <taxon>Gigasporaceae</taxon>
        <taxon>Gigaspora</taxon>
    </lineage>
</organism>
<keyword evidence="3" id="KW-1185">Reference proteome</keyword>
<accession>A0ABN7X4P4</accession>
<name>A0ABN7X4P4_GIGMA</name>
<feature type="non-terminal residue" evidence="2">
    <location>
        <position position="1"/>
    </location>
</feature>